<dbReference type="Proteomes" id="UP001305779">
    <property type="component" value="Unassembled WGS sequence"/>
</dbReference>
<reference evidence="3 4" key="1">
    <citation type="journal article" date="2023" name="G3 (Bethesda)">
        <title>A chromosome-level genome assembly of Zasmidium syzygii isolated from banana leaves.</title>
        <authorList>
            <person name="van Westerhoven A.C."/>
            <person name="Mehrabi R."/>
            <person name="Talebi R."/>
            <person name="Steentjes M.B.F."/>
            <person name="Corcolon B."/>
            <person name="Chong P.A."/>
            <person name="Kema G.H.J."/>
            <person name="Seidl M.F."/>
        </authorList>
    </citation>
    <scope>NUCLEOTIDE SEQUENCE [LARGE SCALE GENOMIC DNA]</scope>
    <source>
        <strain evidence="3 4">P124</strain>
    </source>
</reference>
<organism evidence="3 4">
    <name type="scientific">Zasmidium cellare</name>
    <name type="common">Wine cellar mold</name>
    <name type="synonym">Racodium cellare</name>
    <dbReference type="NCBI Taxonomy" id="395010"/>
    <lineage>
        <taxon>Eukaryota</taxon>
        <taxon>Fungi</taxon>
        <taxon>Dikarya</taxon>
        <taxon>Ascomycota</taxon>
        <taxon>Pezizomycotina</taxon>
        <taxon>Dothideomycetes</taxon>
        <taxon>Dothideomycetidae</taxon>
        <taxon>Mycosphaerellales</taxon>
        <taxon>Mycosphaerellaceae</taxon>
        <taxon>Zasmidium</taxon>
    </lineage>
</organism>
<gene>
    <name evidence="3" type="ORF">PRZ48_008565</name>
</gene>
<proteinExistence type="predicted"/>
<sequence length="111" mass="12361">MELVILAIASLQIGGVTARKPFTLADPTILDDTAQVEQRDARRPFTLPSDFEPNHHRKPFTAPPLITGRPVIENKIPVERPPVHYHCDINHPKSNGSPPEPVTMNRYATGH</sequence>
<evidence type="ECO:0000256" key="2">
    <source>
        <dbReference type="SAM" id="SignalP"/>
    </source>
</evidence>
<dbReference type="EMBL" id="JAXOVC010000006">
    <property type="protein sequence ID" value="KAK4500376.1"/>
    <property type="molecule type" value="Genomic_DNA"/>
</dbReference>
<feature type="chain" id="PRO_5047363845" evidence="2">
    <location>
        <begin position="19"/>
        <end position="111"/>
    </location>
</feature>
<name>A0ABR0EGL5_ZASCE</name>
<accession>A0ABR0EGL5</accession>
<feature type="region of interest" description="Disordered" evidence="1">
    <location>
        <begin position="45"/>
        <end position="66"/>
    </location>
</feature>
<feature type="signal peptide" evidence="2">
    <location>
        <begin position="1"/>
        <end position="18"/>
    </location>
</feature>
<evidence type="ECO:0000256" key="1">
    <source>
        <dbReference type="SAM" id="MobiDB-lite"/>
    </source>
</evidence>
<protein>
    <submittedName>
        <fullName evidence="3">Uncharacterized protein</fullName>
    </submittedName>
</protein>
<feature type="region of interest" description="Disordered" evidence="1">
    <location>
        <begin position="88"/>
        <end position="111"/>
    </location>
</feature>
<evidence type="ECO:0000313" key="4">
    <source>
        <dbReference type="Proteomes" id="UP001305779"/>
    </source>
</evidence>
<keyword evidence="4" id="KW-1185">Reference proteome</keyword>
<comment type="caution">
    <text evidence="3">The sequence shown here is derived from an EMBL/GenBank/DDBJ whole genome shotgun (WGS) entry which is preliminary data.</text>
</comment>
<keyword evidence="2" id="KW-0732">Signal</keyword>
<evidence type="ECO:0000313" key="3">
    <source>
        <dbReference type="EMBL" id="KAK4500376.1"/>
    </source>
</evidence>